<feature type="compositionally biased region" description="Basic and acidic residues" evidence="1">
    <location>
        <begin position="7"/>
        <end position="45"/>
    </location>
</feature>
<accession>A0A316HHC4</accession>
<sequence>MNSTKNNRKEGQEVTKPSDTKHKELKTEGPISEKDEVKKAEDRTNKGTKKQSGADLFKHECLSISYN</sequence>
<reference evidence="2 3" key="1">
    <citation type="submission" date="2018-05" db="EMBL/GenBank/DDBJ databases">
        <title>Genomic Encyclopedia of Archaeal and Bacterial Type Strains, Phase II (KMG-II): from individual species to whole genera.</title>
        <authorList>
            <person name="Goeker M."/>
        </authorList>
    </citation>
    <scope>NUCLEOTIDE SEQUENCE [LARGE SCALE GENOMIC DNA]</scope>
    <source>
        <strain evidence="2 3">DSM 19975</strain>
    </source>
</reference>
<name>A0A316HHC4_9SPHI</name>
<organism evidence="2 3">
    <name type="scientific">Mucilaginibacter oryzae</name>
    <dbReference type="NCBI Taxonomy" id="468058"/>
    <lineage>
        <taxon>Bacteria</taxon>
        <taxon>Pseudomonadati</taxon>
        <taxon>Bacteroidota</taxon>
        <taxon>Sphingobacteriia</taxon>
        <taxon>Sphingobacteriales</taxon>
        <taxon>Sphingobacteriaceae</taxon>
        <taxon>Mucilaginibacter</taxon>
    </lineage>
</organism>
<comment type="caution">
    <text evidence="2">The sequence shown here is derived from an EMBL/GenBank/DDBJ whole genome shotgun (WGS) entry which is preliminary data.</text>
</comment>
<dbReference type="EMBL" id="QGHA01000001">
    <property type="protein sequence ID" value="PWK79767.1"/>
    <property type="molecule type" value="Genomic_DNA"/>
</dbReference>
<evidence type="ECO:0000313" key="3">
    <source>
        <dbReference type="Proteomes" id="UP000245678"/>
    </source>
</evidence>
<evidence type="ECO:0000256" key="1">
    <source>
        <dbReference type="SAM" id="MobiDB-lite"/>
    </source>
</evidence>
<protein>
    <submittedName>
        <fullName evidence="2">Uncharacterized protein</fullName>
    </submittedName>
</protein>
<dbReference type="AlphaFoldDB" id="A0A316HHC4"/>
<evidence type="ECO:0000313" key="2">
    <source>
        <dbReference type="EMBL" id="PWK79767.1"/>
    </source>
</evidence>
<dbReference type="Proteomes" id="UP000245678">
    <property type="component" value="Unassembled WGS sequence"/>
</dbReference>
<proteinExistence type="predicted"/>
<dbReference type="RefSeq" id="WP_109605649.1">
    <property type="nucleotide sequence ID" value="NZ_QGHA01000001.1"/>
</dbReference>
<feature type="region of interest" description="Disordered" evidence="1">
    <location>
        <begin position="1"/>
        <end position="67"/>
    </location>
</feature>
<keyword evidence="3" id="KW-1185">Reference proteome</keyword>
<gene>
    <name evidence="2" type="ORF">LX99_00227</name>
</gene>